<evidence type="ECO:0000256" key="2">
    <source>
        <dbReference type="ARBA" id="ARBA00022679"/>
    </source>
</evidence>
<dbReference type="InterPro" id="IPR000863">
    <property type="entry name" value="Sulfotransferase_dom"/>
</dbReference>
<name>A0ABD0YXL5_9HEMI</name>
<comment type="caution">
    <text evidence="4">The sequence shown here is derived from an EMBL/GenBank/DDBJ whole genome shotgun (WGS) entry which is preliminary data.</text>
</comment>
<feature type="domain" description="Sulfotransferase" evidence="3">
    <location>
        <begin position="57"/>
        <end position="329"/>
    </location>
</feature>
<evidence type="ECO:0000313" key="5">
    <source>
        <dbReference type="Proteomes" id="UP001558652"/>
    </source>
</evidence>
<evidence type="ECO:0000256" key="1">
    <source>
        <dbReference type="ARBA" id="ARBA00005771"/>
    </source>
</evidence>
<dbReference type="Proteomes" id="UP001558652">
    <property type="component" value="Unassembled WGS sequence"/>
</dbReference>
<reference evidence="4 5" key="1">
    <citation type="submission" date="2024-07" db="EMBL/GenBank/DDBJ databases">
        <title>Chromosome-level genome assembly of the water stick insect Ranatra chinensis (Heteroptera: Nepidae).</title>
        <authorList>
            <person name="Liu X."/>
        </authorList>
    </citation>
    <scope>NUCLEOTIDE SEQUENCE [LARGE SCALE GENOMIC DNA]</scope>
    <source>
        <strain evidence="4">Cailab_2021Rc</strain>
        <tissue evidence="4">Muscle</tissue>
    </source>
</reference>
<organism evidence="4 5">
    <name type="scientific">Ranatra chinensis</name>
    <dbReference type="NCBI Taxonomy" id="642074"/>
    <lineage>
        <taxon>Eukaryota</taxon>
        <taxon>Metazoa</taxon>
        <taxon>Ecdysozoa</taxon>
        <taxon>Arthropoda</taxon>
        <taxon>Hexapoda</taxon>
        <taxon>Insecta</taxon>
        <taxon>Pterygota</taxon>
        <taxon>Neoptera</taxon>
        <taxon>Paraneoptera</taxon>
        <taxon>Hemiptera</taxon>
        <taxon>Heteroptera</taxon>
        <taxon>Panheteroptera</taxon>
        <taxon>Nepomorpha</taxon>
        <taxon>Nepidae</taxon>
        <taxon>Ranatrinae</taxon>
        <taxon>Ranatra</taxon>
    </lineage>
</organism>
<dbReference type="Pfam" id="PF00685">
    <property type="entry name" value="Sulfotransfer_1"/>
    <property type="match status" value="1"/>
</dbReference>
<dbReference type="EMBL" id="JBFDAA010000001">
    <property type="protein sequence ID" value="KAL1140700.1"/>
    <property type="molecule type" value="Genomic_DNA"/>
</dbReference>
<dbReference type="PANTHER" id="PTHR11783">
    <property type="entry name" value="SULFOTRANSFERASE SULT"/>
    <property type="match status" value="1"/>
</dbReference>
<keyword evidence="2" id="KW-0808">Transferase</keyword>
<dbReference type="GO" id="GO:0016740">
    <property type="term" value="F:transferase activity"/>
    <property type="evidence" value="ECO:0007669"/>
    <property type="project" value="UniProtKB-KW"/>
</dbReference>
<accession>A0ABD0YXL5</accession>
<dbReference type="InterPro" id="IPR027417">
    <property type="entry name" value="P-loop_NTPase"/>
</dbReference>
<evidence type="ECO:0000313" key="4">
    <source>
        <dbReference type="EMBL" id="KAL1140700.1"/>
    </source>
</evidence>
<comment type="similarity">
    <text evidence="1">Belongs to the sulfotransferase 1 family.</text>
</comment>
<sequence>MFPYSIEFLEETVNKDLMDHFRGEKTGFCQVGPQKWLLPAAYAAHAEKYYSMPIREDDVWIITYPRSGTTLCQELIWLLNNELDFKTSSEIKLNARFPFYEFAILNNEKLHNEIIELNSNNPDIVENLKQWRTPGYIKAEMMKSPRHLKTHLPFSLLPQNVGEACKAIYVARNPKDVAVSYYHHNRLIQLHGYNGDFKQYWKYFENDLLVFSPYWEHIKEGWERRNKPNILFLFYEDIIKDMPGAIKTVAKFLNKTISTDDIDALVNHLQIDNFKKSVPLAENVPMEGVFKKDEESFIRRGKIGGNKELTEDMMDGVEKWIEDNLNNTGIEFPIKF</sequence>
<dbReference type="SUPFAM" id="SSF52540">
    <property type="entry name" value="P-loop containing nucleoside triphosphate hydrolases"/>
    <property type="match status" value="1"/>
</dbReference>
<dbReference type="AlphaFoldDB" id="A0ABD0YXL5"/>
<evidence type="ECO:0000259" key="3">
    <source>
        <dbReference type="Pfam" id="PF00685"/>
    </source>
</evidence>
<proteinExistence type="inferred from homology"/>
<protein>
    <recommendedName>
        <fullName evidence="3">Sulfotransferase domain-containing protein</fullName>
    </recommendedName>
</protein>
<gene>
    <name evidence="4" type="ORF">AAG570_000630</name>
</gene>
<keyword evidence="5" id="KW-1185">Reference proteome</keyword>
<dbReference type="Gene3D" id="3.40.50.300">
    <property type="entry name" value="P-loop containing nucleotide triphosphate hydrolases"/>
    <property type="match status" value="1"/>
</dbReference>